<protein>
    <submittedName>
        <fullName evidence="2">Uncharacterized protein</fullName>
    </submittedName>
</protein>
<organism evidence="2">
    <name type="scientific">Chrysotila carterae</name>
    <name type="common">Marine alga</name>
    <name type="synonym">Syracosphaera carterae</name>
    <dbReference type="NCBI Taxonomy" id="13221"/>
    <lineage>
        <taxon>Eukaryota</taxon>
        <taxon>Haptista</taxon>
        <taxon>Haptophyta</taxon>
        <taxon>Prymnesiophyceae</taxon>
        <taxon>Isochrysidales</taxon>
        <taxon>Isochrysidaceae</taxon>
        <taxon>Chrysotila</taxon>
    </lineage>
</organism>
<sequence length="328" mass="35316">MAQEVEHLIPGLESPGPIYVLPSTFDRASKKSTHPTWGTSATESLKGGRFREDEVRFTSNRHMREKYGHYSPGPQYSIPGTMGGAAANANAATERLATTNPAATFTRLASAAMPYTSLHPPTQPGSNGAGCKLTATQLGGTANFVMTSGSFADHTRPGGTGAVSGSTEYWRSATMLQPKEPDFHNSGPRPHTQQRWHMTEDQARDTREQDAIKQSLRERSRPDPKAPRRQTADFRSDPPNATVFGSGHAHSEFGKLGGLEGEWRESKVAGYKSTGPKMGPSTGPLRYAFVQPKGPNSVPKGASKANFDGDRRSYLPADGSMPRSAKSS</sequence>
<proteinExistence type="predicted"/>
<reference evidence="2" key="1">
    <citation type="submission" date="2021-01" db="EMBL/GenBank/DDBJ databases">
        <authorList>
            <person name="Corre E."/>
            <person name="Pelletier E."/>
            <person name="Niang G."/>
            <person name="Scheremetjew M."/>
            <person name="Finn R."/>
            <person name="Kale V."/>
            <person name="Holt S."/>
            <person name="Cochrane G."/>
            <person name="Meng A."/>
            <person name="Brown T."/>
            <person name="Cohen L."/>
        </authorList>
    </citation>
    <scope>NUCLEOTIDE SEQUENCE</scope>
    <source>
        <strain evidence="2">CCMP645</strain>
    </source>
</reference>
<evidence type="ECO:0000256" key="1">
    <source>
        <dbReference type="SAM" id="MobiDB-lite"/>
    </source>
</evidence>
<gene>
    <name evidence="2" type="ORF">PCAR00345_LOCUS2295</name>
</gene>
<accession>A0A7S4ET29</accession>
<dbReference type="EMBL" id="HBIZ01004162">
    <property type="protein sequence ID" value="CAE0749712.1"/>
    <property type="molecule type" value="Transcribed_RNA"/>
</dbReference>
<dbReference type="AlphaFoldDB" id="A0A7S4ET29"/>
<feature type="region of interest" description="Disordered" evidence="1">
    <location>
        <begin position="178"/>
        <end position="328"/>
    </location>
</feature>
<evidence type="ECO:0000313" key="2">
    <source>
        <dbReference type="EMBL" id="CAE0749712.1"/>
    </source>
</evidence>
<name>A0A7S4ET29_CHRCT</name>
<feature type="compositionally biased region" description="Basic and acidic residues" evidence="1">
    <location>
        <begin position="197"/>
        <end position="236"/>
    </location>
</feature>